<dbReference type="PANTHER" id="PTHR44170">
    <property type="entry name" value="PROTEIN SIDEKICK"/>
    <property type="match status" value="1"/>
</dbReference>
<gene>
    <name evidence="17" type="ORF">GSTENG00034268001</name>
</gene>
<evidence type="ECO:0000256" key="12">
    <source>
        <dbReference type="ARBA" id="ARBA00023319"/>
    </source>
</evidence>
<dbReference type="GO" id="GO:0005886">
    <property type="term" value="C:plasma membrane"/>
    <property type="evidence" value="ECO:0007669"/>
    <property type="project" value="UniProtKB-SubCell"/>
</dbReference>
<keyword evidence="9" id="KW-1015">Disulfide bond</keyword>
<keyword evidence="12" id="KW-0393">Immunoglobulin domain</keyword>
<feature type="domain" description="Fibronectin type-III" evidence="16">
    <location>
        <begin position="657"/>
        <end position="752"/>
    </location>
</feature>
<evidence type="ECO:0000256" key="13">
    <source>
        <dbReference type="SAM" id="MobiDB-lite"/>
    </source>
</evidence>
<dbReference type="GO" id="GO:0098552">
    <property type="term" value="C:side of membrane"/>
    <property type="evidence" value="ECO:0007669"/>
    <property type="project" value="UniProtKB-KW"/>
</dbReference>
<dbReference type="FunFam" id="2.60.40.10:FF:000052">
    <property type="entry name" value="Contactin 1"/>
    <property type="match status" value="1"/>
</dbReference>
<keyword evidence="4" id="KW-0336">GPI-anchor</keyword>
<dbReference type="Pfam" id="PF13927">
    <property type="entry name" value="Ig_3"/>
    <property type="match status" value="1"/>
</dbReference>
<evidence type="ECO:0000256" key="5">
    <source>
        <dbReference type="ARBA" id="ARBA00022729"/>
    </source>
</evidence>
<dbReference type="SMART" id="SM00408">
    <property type="entry name" value="IGc2"/>
    <property type="match status" value="3"/>
</dbReference>
<evidence type="ECO:0000313" key="17">
    <source>
        <dbReference type="EMBL" id="CAG12108.1"/>
    </source>
</evidence>
<evidence type="ECO:0000256" key="4">
    <source>
        <dbReference type="ARBA" id="ARBA00022622"/>
    </source>
</evidence>
<feature type="domain" description="Ig-like" evidence="15">
    <location>
        <begin position="556"/>
        <end position="652"/>
    </location>
</feature>
<dbReference type="InterPro" id="IPR025670">
    <property type="entry name" value="Fox-1_C_dom"/>
</dbReference>
<feature type="domain" description="Ig-like" evidence="15">
    <location>
        <begin position="464"/>
        <end position="553"/>
    </location>
</feature>
<comment type="similarity">
    <text evidence="2">Belongs to the immunoglobulin superfamily. Contactin family.</text>
</comment>
<dbReference type="InterPro" id="IPR003598">
    <property type="entry name" value="Ig_sub2"/>
</dbReference>
<feature type="non-terminal residue" evidence="17">
    <location>
        <position position="1"/>
    </location>
</feature>
<evidence type="ECO:0000256" key="8">
    <source>
        <dbReference type="ARBA" id="ARBA00023136"/>
    </source>
</evidence>
<keyword evidence="7" id="KW-0130">Cell adhesion</keyword>
<dbReference type="InterPro" id="IPR013098">
    <property type="entry name" value="Ig_I-set"/>
</dbReference>
<dbReference type="SUPFAM" id="SSF49265">
    <property type="entry name" value="Fibronectin type III"/>
    <property type="match status" value="3"/>
</dbReference>
<evidence type="ECO:0000256" key="7">
    <source>
        <dbReference type="ARBA" id="ARBA00022889"/>
    </source>
</evidence>
<dbReference type="FunFam" id="2.60.40.10:FF:000047">
    <property type="entry name" value="Contactin 1"/>
    <property type="match status" value="1"/>
</dbReference>
<comment type="subcellular location">
    <subcellularLocation>
        <location evidence="1">Cell membrane</location>
        <topology evidence="1">Lipid-anchor</topology>
        <topology evidence="1">GPI-anchor</topology>
    </subcellularLocation>
</comment>
<dbReference type="GO" id="GO:0098632">
    <property type="term" value="F:cell-cell adhesion mediator activity"/>
    <property type="evidence" value="ECO:0007669"/>
    <property type="project" value="TreeGrafter"/>
</dbReference>
<evidence type="ECO:0000256" key="1">
    <source>
        <dbReference type="ARBA" id="ARBA00004609"/>
    </source>
</evidence>
<dbReference type="SMART" id="SM00409">
    <property type="entry name" value="IG"/>
    <property type="match status" value="3"/>
</dbReference>
<dbReference type="FunFam" id="2.60.40.10:FF:000004">
    <property type="entry name" value="DCC isoform 1"/>
    <property type="match status" value="1"/>
</dbReference>
<dbReference type="SMART" id="SM00060">
    <property type="entry name" value="FN3"/>
    <property type="match status" value="4"/>
</dbReference>
<dbReference type="PROSITE" id="PS50835">
    <property type="entry name" value="IG_LIKE"/>
    <property type="match status" value="2"/>
</dbReference>
<keyword evidence="11" id="KW-0449">Lipoprotein</keyword>
<dbReference type="FunFam" id="2.60.40.10:FF:000035">
    <property type="entry name" value="Contactin 1"/>
    <property type="match status" value="1"/>
</dbReference>
<dbReference type="InterPro" id="IPR013783">
    <property type="entry name" value="Ig-like_fold"/>
</dbReference>
<keyword evidence="5 14" id="KW-0732">Signal</keyword>
<dbReference type="InterPro" id="IPR007110">
    <property type="entry name" value="Ig-like_dom"/>
</dbReference>
<feature type="region of interest" description="Disordered" evidence="13">
    <location>
        <begin position="302"/>
        <end position="321"/>
    </location>
</feature>
<evidence type="ECO:0000256" key="14">
    <source>
        <dbReference type="SAM" id="SignalP"/>
    </source>
</evidence>
<dbReference type="Pfam" id="PF12414">
    <property type="entry name" value="Fox-1_C"/>
    <property type="match status" value="1"/>
</dbReference>
<evidence type="ECO:0000256" key="9">
    <source>
        <dbReference type="ARBA" id="ARBA00023157"/>
    </source>
</evidence>
<dbReference type="InterPro" id="IPR003961">
    <property type="entry name" value="FN3_dom"/>
</dbReference>
<dbReference type="Pfam" id="PF07679">
    <property type="entry name" value="I-set"/>
    <property type="match status" value="1"/>
</dbReference>
<keyword evidence="3" id="KW-1003">Cell membrane</keyword>
<keyword evidence="8" id="KW-0472">Membrane</keyword>
<dbReference type="InterPro" id="IPR036116">
    <property type="entry name" value="FN3_sf"/>
</dbReference>
<evidence type="ECO:0000256" key="10">
    <source>
        <dbReference type="ARBA" id="ARBA00023180"/>
    </source>
</evidence>
<sequence length="1193" mass="135136">MAAAALRLLGLLTFTSLTDQCHVPVVPNKRFPGRLSSLPGRWRRDNWEIKLMEQPDEHYSLVGGNLVINSPKKRKHAGTYICVARNIYGTVISKEARLKFGCERLSRAGSSQRRLYPLTCRFCLRGRSGGVSSGGERPGVRQRRPGSRAAVRSSESVARCVKASRPGPFGPEQLLCMCVWLRRGGHLPLDLQRVPRLPARRPQALRLPEEREPVHLQSGSSGRRELLLLRLQPHDREERLLQIHPTHPFTTRGRGEEVPSRHQGEVPRHHRHVGLQHHPGMLRFGEPHTPYCLEEGGCHGPPAQPRDQRIGRRAAPVQRAVRRRGRLRVRGHQHEGEGLAQGLALRGVCVRRSCLCSRVGGNHQQHPDRHRLSAHHALRGRGEAVPGHPLVQRRIHGEDFTRFKPRFKQTCQIPSAACVSQYGKGELQFSSLTFADSGMYQCVAENYWGIKYANAELRVIAFAPTFELNPVKKQLLGARDRRVVIECKPRAAPRPQFTWTKGKELLFNNSRLSILYDGSLEILSATKDDEGVYTCLAENGRGRANSSGYLTITEATGITVAPEDSEAKVGDEVVLRCAASFDPTLDITFIWAIDFRVIDFDSEWQHYERLWRDDGSGDLKIKNVQIWHEGRYTCTAQTVVDSDTAYADLKVVGVPGPPGVIRVEEIGNTWVKLLWTKGADHNSPILYHTIQTRHYWSLNEDDWRNASTCSVERAEVTDLYPWLEYQFRIIATNEHGSGEASIPSLKVKTWDAAPAVSPTDVAGYGGRNGEIVITWTPVEPWHFYGKSFGYIVAFKPHDAYDWLYETISDPETRRYVHRDSYFIPTEEDFQVREFQVKIKSFNVKGDGPYSLTKVIYYPRDVPTEPPTDVYARPVSSTEALVWWLPVVDTGTGLQQYIEGYQVKYWRKYDDPEPGANRIFVPATVNQTRLENMLPDGHYLIEVRAYNGAGLGPPGEHCEMFTKRAPPPEPPRMWRYISWTGKWLYVWWDHIQYDWFGNISFPLYYKVMFRKTGYIYGKVYITGWHFMDFPMPQLGDYELMVRGRYEGGDGPFYFDLMRVRDRGRLVNNATAKVMTNKKMVSPFPNGDTLGTLPYAAWKLSPMVGTVYAPELYAVFFGIFSSIFLPRNHIFCFVLVFFPPLCKVPGFPYPSAAAATTAAAAAAAFRGAHLRGRGRPIYSAVRAAVPQPAISAYPG</sequence>
<dbReference type="FunFam" id="2.60.40.10:FF:000028">
    <property type="entry name" value="Neuronal cell adhesion molecule"/>
    <property type="match status" value="1"/>
</dbReference>
<keyword evidence="6" id="KW-0677">Repeat</keyword>
<dbReference type="EMBL" id="CAAE01015045">
    <property type="protein sequence ID" value="CAG12108.1"/>
    <property type="molecule type" value="Genomic_DNA"/>
</dbReference>
<evidence type="ECO:0000256" key="11">
    <source>
        <dbReference type="ARBA" id="ARBA00023288"/>
    </source>
</evidence>
<evidence type="ECO:0000259" key="15">
    <source>
        <dbReference type="PROSITE" id="PS50835"/>
    </source>
</evidence>
<dbReference type="PANTHER" id="PTHR44170:SF10">
    <property type="entry name" value="CONTACTIN-1"/>
    <property type="match status" value="1"/>
</dbReference>
<evidence type="ECO:0000259" key="16">
    <source>
        <dbReference type="PROSITE" id="PS50853"/>
    </source>
</evidence>
<proteinExistence type="inferred from homology"/>
<reference evidence="17" key="2">
    <citation type="submission" date="2004-02" db="EMBL/GenBank/DDBJ databases">
        <authorList>
            <consortium name="Genoscope"/>
            <consortium name="Whitehead Institute Centre for Genome Research"/>
        </authorList>
    </citation>
    <scope>NUCLEOTIDE SEQUENCE</scope>
</reference>
<name>Q4RHM4_TETNG</name>
<dbReference type="KEGG" id="tng:GSTEN00034268G001"/>
<comment type="caution">
    <text evidence="17">The sequence shown here is derived from an EMBL/GenBank/DDBJ whole genome shotgun (WGS) entry which is preliminary data.</text>
</comment>
<dbReference type="GO" id="GO:0007420">
    <property type="term" value="P:brain development"/>
    <property type="evidence" value="ECO:0007669"/>
    <property type="project" value="TreeGrafter"/>
</dbReference>
<dbReference type="CDD" id="cd00063">
    <property type="entry name" value="FN3"/>
    <property type="match status" value="3"/>
</dbReference>
<organism evidence="17">
    <name type="scientific">Tetraodon nigroviridis</name>
    <name type="common">Spotted green pufferfish</name>
    <name type="synonym">Chelonodon nigroviridis</name>
    <dbReference type="NCBI Taxonomy" id="99883"/>
    <lineage>
        <taxon>Eukaryota</taxon>
        <taxon>Metazoa</taxon>
        <taxon>Chordata</taxon>
        <taxon>Craniata</taxon>
        <taxon>Vertebrata</taxon>
        <taxon>Euteleostomi</taxon>
        <taxon>Actinopterygii</taxon>
        <taxon>Neopterygii</taxon>
        <taxon>Teleostei</taxon>
        <taxon>Neoteleostei</taxon>
        <taxon>Acanthomorphata</taxon>
        <taxon>Eupercaria</taxon>
        <taxon>Tetraodontiformes</taxon>
        <taxon>Tetradontoidea</taxon>
        <taxon>Tetraodontidae</taxon>
        <taxon>Tetraodon</taxon>
    </lineage>
</organism>
<dbReference type="OrthoDB" id="6138780at2759"/>
<dbReference type="InterPro" id="IPR003599">
    <property type="entry name" value="Ig_sub"/>
</dbReference>
<dbReference type="Pfam" id="PF00041">
    <property type="entry name" value="fn3"/>
    <property type="match status" value="2"/>
</dbReference>
<keyword evidence="10" id="KW-0325">Glycoprotein</keyword>
<feature type="region of interest" description="Disordered" evidence="13">
    <location>
        <begin position="129"/>
        <end position="151"/>
    </location>
</feature>
<dbReference type="GO" id="GO:0007411">
    <property type="term" value="P:axon guidance"/>
    <property type="evidence" value="ECO:0007669"/>
    <property type="project" value="TreeGrafter"/>
</dbReference>
<dbReference type="AlphaFoldDB" id="Q4RHM4"/>
<feature type="domain" description="Fibronectin type-III" evidence="16">
    <location>
        <begin position="865"/>
        <end position="967"/>
    </location>
</feature>
<dbReference type="InterPro" id="IPR036179">
    <property type="entry name" value="Ig-like_dom_sf"/>
</dbReference>
<dbReference type="GO" id="GO:0030424">
    <property type="term" value="C:axon"/>
    <property type="evidence" value="ECO:0007669"/>
    <property type="project" value="TreeGrafter"/>
</dbReference>
<reference evidence="17" key="1">
    <citation type="journal article" date="2004" name="Nature">
        <title>Genome duplication in the teleost fish Tetraodon nigroviridis reveals the early vertebrate proto-karyotype.</title>
        <authorList>
            <person name="Jaillon O."/>
            <person name="Aury J.-M."/>
            <person name="Brunet F."/>
            <person name="Petit J.-L."/>
            <person name="Stange-Thomann N."/>
            <person name="Mauceli E."/>
            <person name="Bouneau L."/>
            <person name="Fischer C."/>
            <person name="Ozouf-Costaz C."/>
            <person name="Bernot A."/>
            <person name="Nicaud S."/>
            <person name="Jaffe D."/>
            <person name="Fisher S."/>
            <person name="Lutfalla G."/>
            <person name="Dossat C."/>
            <person name="Segurens B."/>
            <person name="Dasilva C."/>
            <person name="Salanoubat M."/>
            <person name="Levy M."/>
            <person name="Boudet N."/>
            <person name="Castellano S."/>
            <person name="Anthouard V."/>
            <person name="Jubin C."/>
            <person name="Castelli V."/>
            <person name="Katinka M."/>
            <person name="Vacherie B."/>
            <person name="Biemont C."/>
            <person name="Skalli Z."/>
            <person name="Cattolico L."/>
            <person name="Poulain J."/>
            <person name="De Berardinis V."/>
            <person name="Cruaud C."/>
            <person name="Duprat S."/>
            <person name="Brottier P."/>
            <person name="Coutanceau J.-P."/>
            <person name="Gouzy J."/>
            <person name="Parra G."/>
            <person name="Lardier G."/>
            <person name="Chapple C."/>
            <person name="McKernan K.J."/>
            <person name="McEwan P."/>
            <person name="Bosak S."/>
            <person name="Kellis M."/>
            <person name="Volff J.-N."/>
            <person name="Guigo R."/>
            <person name="Zody M.C."/>
            <person name="Mesirov J."/>
            <person name="Lindblad-Toh K."/>
            <person name="Birren B."/>
            <person name="Nusbaum C."/>
            <person name="Kahn D."/>
            <person name="Robinson-Rechavi M."/>
            <person name="Laudet V."/>
            <person name="Schachter V."/>
            <person name="Quetier F."/>
            <person name="Saurin W."/>
            <person name="Scarpelli C."/>
            <person name="Wincker P."/>
            <person name="Lander E.S."/>
            <person name="Weissenbach J."/>
            <person name="Roest Crollius H."/>
        </authorList>
    </citation>
    <scope>NUCLEOTIDE SEQUENCE [LARGE SCALE GENOMIC DNA]</scope>
</reference>
<evidence type="ECO:0000256" key="3">
    <source>
        <dbReference type="ARBA" id="ARBA00022475"/>
    </source>
</evidence>
<dbReference type="PROSITE" id="PS50853">
    <property type="entry name" value="FN3"/>
    <property type="match status" value="2"/>
</dbReference>
<feature type="signal peptide" evidence="14">
    <location>
        <begin position="1"/>
        <end position="20"/>
    </location>
</feature>
<protein>
    <submittedName>
        <fullName evidence="17">(spotted green pufferfish) hypothetical protein</fullName>
    </submittedName>
</protein>
<feature type="chain" id="PRO_5004242968" evidence="14">
    <location>
        <begin position="21"/>
        <end position="1193"/>
    </location>
</feature>
<dbReference type="Gene3D" id="2.60.40.10">
    <property type="entry name" value="Immunoglobulins"/>
    <property type="match status" value="7"/>
</dbReference>
<evidence type="ECO:0000256" key="2">
    <source>
        <dbReference type="ARBA" id="ARBA00009812"/>
    </source>
</evidence>
<evidence type="ECO:0000256" key="6">
    <source>
        <dbReference type="ARBA" id="ARBA00022737"/>
    </source>
</evidence>
<accession>Q4RHM4</accession>
<dbReference type="SUPFAM" id="SSF48726">
    <property type="entry name" value="Immunoglobulin"/>
    <property type="match status" value="4"/>
</dbReference>